<dbReference type="EMBL" id="ACIL03000002">
    <property type="protein sequence ID" value="ESL04702.1"/>
    <property type="molecule type" value="Genomic_DNA"/>
</dbReference>
<dbReference type="OrthoDB" id="9805588at2"/>
<organism evidence="3 4">
    <name type="scientific">Catonella morbi ATCC 51271</name>
    <dbReference type="NCBI Taxonomy" id="592026"/>
    <lineage>
        <taxon>Bacteria</taxon>
        <taxon>Bacillati</taxon>
        <taxon>Bacillota</taxon>
        <taxon>Clostridia</taxon>
        <taxon>Lachnospirales</taxon>
        <taxon>Lachnospiraceae</taxon>
        <taxon>Catonella</taxon>
    </lineage>
</organism>
<dbReference type="SUPFAM" id="SSF55154">
    <property type="entry name" value="CYTH-like phosphatases"/>
    <property type="match status" value="1"/>
</dbReference>
<dbReference type="InterPro" id="IPR012042">
    <property type="entry name" value="NeuTTM/CthTTM-like"/>
</dbReference>
<accession>V2Y9C3</accession>
<dbReference type="InterPro" id="IPR023577">
    <property type="entry name" value="CYTH_domain"/>
</dbReference>
<gene>
    <name evidence="3" type="ORF">GCWU0000282_000089</name>
</gene>
<dbReference type="HOGENOM" id="CLU_109545_0_0_9"/>
<evidence type="ECO:0000259" key="2">
    <source>
        <dbReference type="PROSITE" id="PS51707"/>
    </source>
</evidence>
<dbReference type="STRING" id="592026.GCWU0000282_000089"/>
<evidence type="ECO:0000313" key="4">
    <source>
        <dbReference type="Proteomes" id="UP000018227"/>
    </source>
</evidence>
<proteinExistence type="predicted"/>
<protein>
    <submittedName>
        <fullName evidence="3">Adenylate cyclase</fullName>
    </submittedName>
</protein>
<dbReference type="PIRSF" id="PIRSF016487">
    <property type="entry name" value="CYTH_UCP016487"/>
    <property type="match status" value="1"/>
</dbReference>
<feature type="active site" description="Proton acceptor" evidence="1">
    <location>
        <position position="28"/>
    </location>
</feature>
<dbReference type="Proteomes" id="UP000018227">
    <property type="component" value="Unassembled WGS sequence"/>
</dbReference>
<dbReference type="Pfam" id="PF01928">
    <property type="entry name" value="CYTH"/>
    <property type="match status" value="1"/>
</dbReference>
<evidence type="ECO:0000256" key="1">
    <source>
        <dbReference type="PIRSR" id="PIRSR016487-1"/>
    </source>
</evidence>
<dbReference type="InterPro" id="IPR033469">
    <property type="entry name" value="CYTH-like_dom_sf"/>
</dbReference>
<dbReference type="SMART" id="SM01118">
    <property type="entry name" value="CYTH"/>
    <property type="match status" value="1"/>
</dbReference>
<dbReference type="eggNOG" id="COG2954">
    <property type="taxonomic scope" value="Bacteria"/>
</dbReference>
<comment type="caution">
    <text evidence="3">The sequence shown here is derived from an EMBL/GenBank/DDBJ whole genome shotgun (WGS) entry which is preliminary data.</text>
</comment>
<dbReference type="RefSeq" id="WP_023352994.1">
    <property type="nucleotide sequence ID" value="NZ_KI535366.1"/>
</dbReference>
<sequence>MEIERKFLVNKLPDNLESCDKIEIEQGYISNKPTIRIRKADEKYILTVKSKFGIRKNEGDPVVNNEHEFEITEKEYENLKKKIDGRVLRKTRYLIPLEYGLMAELDVFKDRLCGLVFAEVEFPSLEAANNFKKPYWLGKDVSDDKRYRNSKIVKLDKYSKEYFEENV</sequence>
<evidence type="ECO:0000313" key="3">
    <source>
        <dbReference type="EMBL" id="ESL04702.1"/>
    </source>
</evidence>
<name>V2Y9C3_9FIRM</name>
<reference evidence="3 4" key="1">
    <citation type="submission" date="2013-06" db="EMBL/GenBank/DDBJ databases">
        <authorList>
            <person name="Weinstock G."/>
            <person name="Sodergren E."/>
            <person name="Clifton S."/>
            <person name="Fulton L."/>
            <person name="Fulton B."/>
            <person name="Courtney L."/>
            <person name="Fronick C."/>
            <person name="Harrison M."/>
            <person name="Strong C."/>
            <person name="Farmer C."/>
            <person name="Delahaunty K."/>
            <person name="Markovic C."/>
            <person name="Hall O."/>
            <person name="Minx P."/>
            <person name="Tomlinson C."/>
            <person name="Mitreva M."/>
            <person name="Nelson J."/>
            <person name="Hou S."/>
            <person name="Wollam A."/>
            <person name="Pepin K.H."/>
            <person name="Johnson M."/>
            <person name="Bhonagiri V."/>
            <person name="Nash W.E."/>
            <person name="Warren W."/>
            <person name="Chinwalla A."/>
            <person name="Mardis E.R."/>
            <person name="Wilson R.K."/>
        </authorList>
    </citation>
    <scope>NUCLEOTIDE SEQUENCE [LARGE SCALE GENOMIC DNA]</scope>
    <source>
        <strain evidence="3 4">ATCC 51271</strain>
    </source>
</reference>
<dbReference type="PROSITE" id="PS51707">
    <property type="entry name" value="CYTH"/>
    <property type="match status" value="1"/>
</dbReference>
<dbReference type="AlphaFoldDB" id="V2Y9C3"/>
<dbReference type="PANTHER" id="PTHR40114">
    <property type="entry name" value="SLR0698 PROTEIN"/>
    <property type="match status" value="1"/>
</dbReference>
<feature type="domain" description="CYTH" evidence="2">
    <location>
        <begin position="1"/>
        <end position="154"/>
    </location>
</feature>
<dbReference type="Gene3D" id="2.40.320.10">
    <property type="entry name" value="Hypothetical Protein Pfu-838710-001"/>
    <property type="match status" value="1"/>
</dbReference>
<dbReference type="PANTHER" id="PTHR40114:SF1">
    <property type="entry name" value="SLR0698 PROTEIN"/>
    <property type="match status" value="1"/>
</dbReference>
<dbReference type="CDD" id="cd07761">
    <property type="entry name" value="CYTH-like_CthTTM-like"/>
    <property type="match status" value="1"/>
</dbReference>
<keyword evidence="4" id="KW-1185">Reference proteome</keyword>